<dbReference type="EMBL" id="QUZK01000010">
    <property type="protein sequence ID" value="RFF32405.1"/>
    <property type="molecule type" value="Genomic_DNA"/>
</dbReference>
<dbReference type="InterPro" id="IPR013784">
    <property type="entry name" value="Carb-bd-like_fold"/>
</dbReference>
<keyword evidence="1" id="KW-0645">Protease</keyword>
<dbReference type="SUPFAM" id="SSF49452">
    <property type="entry name" value="Starch-binding domain-like"/>
    <property type="match status" value="1"/>
</dbReference>
<dbReference type="RefSeq" id="WP_147307576.1">
    <property type="nucleotide sequence ID" value="NZ_QUZK01000010.1"/>
</dbReference>
<keyword evidence="1" id="KW-0121">Carboxypeptidase</keyword>
<sequence>DPDLEIEYYDGTGWQTLGWAGASSYWYGDIGRDAWFIGRDGSGGVPGYDINADLGTPVPIRVNFPNGTYNFTTTVESTDSADEGALQGSNVYLSDQAVREIVTVPDELQVSLAGLSGSYFQGDAQTGSEQAQFTFVDNGGGNIGQIFNVFLLLDDTGTPVASPVYDQFFAGFTSNPADYIRGLSGTSPANVVAPQTVDVDLLFGLQPEAPVGDYSIQLTSYDVTGVDPNDVSLTNALAGDYPVLDSAQSGLISVADATGEISGSVTVNGVEGGPQPGEGVTVTAERDSDGYSRQTTVTGGNFTIAGLPQGSYTITASQPGFVSDAGTATLASGNDTEAGVALDLASAVAGAFTSTVSGTSVEDIAFESGETLTDVDLAFARSDAGPAGNFHVSLEVYDAQNGSIDYTDPGAGIFTATTLSGLDIGPDHPFTVAGGDSVTILDGATIELGPNADRVARFEYSLIDERYPSGNGRINHQSTNLFLDIQPIGEIAGNVTVSGIGAPDVAAEGYTVTASRDGSQVASAVVGAGGGYTLQGLSAGTYTVEVDVDGFAAGSAQVSLASGTDSATQDFQLQSSVTGGFSVSAGGNPIAGQTFPAGRVVEDVDLSIERTDGGPNLEFYVSLTVLDSGGAEIDYNSECVFTTDSMNALGSVLGPMAEFTLTGNDSQVLLQDAELELCEGAENLDVQTLSFRLVDDVDRFGQPGSRVVHVADGYNIDIAPADTLDVALAGFEAEYEQGDMETGSEQVTFNYSAGAGDVEQVFNVFTVLENGSEIPAARYADLFDQVNFPDGQIRGLSGTDPSVITAPGDLVPNAVEFVLAEDAPLGDYELVITSYDVTGIDPNNVSLGDTGSYRQLDTASRSISLIQGPELQLSVEGQTVLPLAEEGYFAVRLQNTGDAAPEENVEGQFSIARTGIAASDLVLDYCTDSAATSAETCGSWTALSLSEGSGVLTGRFGPAQGFPVPAGYDATTYFRAAFSEPGNYSVTDQVVSVDSEEVLASIDYDLAVSELTFTLDEGVDGTGADDSASGWDYYTATLSNLGDALPENVALWVEVDGIDAQVRDSEGYDIEYWNGTGWENLGWAQDSYYWDYDRDAWFLGRPSTEPSGPGPHPIPGFPVAADEDFVTPIRVNFDNDSYDLTVSVETADQNADPIWVYGQFEEAILVESDPVELSIDTVEGLPSGMTEQAGYD</sequence>
<comment type="caution">
    <text evidence="1">The sequence shown here is derived from an EMBL/GenBank/DDBJ whole genome shotgun (WGS) entry which is preliminary data.</text>
</comment>
<feature type="non-terminal residue" evidence="1">
    <location>
        <position position="1192"/>
    </location>
</feature>
<dbReference type="GO" id="GO:0004180">
    <property type="term" value="F:carboxypeptidase activity"/>
    <property type="evidence" value="ECO:0007669"/>
    <property type="project" value="UniProtKB-KW"/>
</dbReference>
<dbReference type="Gene3D" id="2.60.40.1120">
    <property type="entry name" value="Carboxypeptidase-like, regulatory domain"/>
    <property type="match status" value="2"/>
</dbReference>
<dbReference type="OrthoDB" id="6119866at2"/>
<dbReference type="AlphaFoldDB" id="A0A3E1KC97"/>
<name>A0A3E1KC97_9GAMM</name>
<evidence type="ECO:0000313" key="2">
    <source>
        <dbReference type="Proteomes" id="UP000260351"/>
    </source>
</evidence>
<gene>
    <name evidence="1" type="ORF">DZC52_01570</name>
</gene>
<accession>A0A3E1KC97</accession>
<dbReference type="Pfam" id="PF13620">
    <property type="entry name" value="CarboxypepD_reg"/>
    <property type="match status" value="2"/>
</dbReference>
<dbReference type="Proteomes" id="UP000260351">
    <property type="component" value="Unassembled WGS sequence"/>
</dbReference>
<keyword evidence="1" id="KW-0378">Hydrolase</keyword>
<proteinExistence type="predicted"/>
<reference evidence="1 2" key="1">
    <citation type="submission" date="2018-08" db="EMBL/GenBank/DDBJ databases">
        <title>Wenzhouxiangella salilacus sp. nov., a novel bacterium isolated from a saline lake in Xinjiang Province, China.</title>
        <authorList>
            <person name="Han S."/>
        </authorList>
    </citation>
    <scope>NUCLEOTIDE SEQUENCE [LARGE SCALE GENOMIC DNA]</scope>
    <source>
        <strain evidence="1 2">XDB06</strain>
    </source>
</reference>
<protein>
    <submittedName>
        <fullName evidence="1">Carboxypeptidase regulatory-like domain-containing protein</fullName>
    </submittedName>
</protein>
<keyword evidence="2" id="KW-1185">Reference proteome</keyword>
<organism evidence="1 2">
    <name type="scientific">Wenzhouxiangella sediminis</name>
    <dbReference type="NCBI Taxonomy" id="1792836"/>
    <lineage>
        <taxon>Bacteria</taxon>
        <taxon>Pseudomonadati</taxon>
        <taxon>Pseudomonadota</taxon>
        <taxon>Gammaproteobacteria</taxon>
        <taxon>Chromatiales</taxon>
        <taxon>Wenzhouxiangellaceae</taxon>
        <taxon>Wenzhouxiangella</taxon>
    </lineage>
</organism>
<evidence type="ECO:0000313" key="1">
    <source>
        <dbReference type="EMBL" id="RFF32405.1"/>
    </source>
</evidence>
<feature type="non-terminal residue" evidence="1">
    <location>
        <position position="1"/>
    </location>
</feature>
<dbReference type="SUPFAM" id="SSF49478">
    <property type="entry name" value="Cna protein B-type domain"/>
    <property type="match status" value="1"/>
</dbReference>
<dbReference type="GO" id="GO:0030246">
    <property type="term" value="F:carbohydrate binding"/>
    <property type="evidence" value="ECO:0007669"/>
    <property type="project" value="InterPro"/>
</dbReference>